<evidence type="ECO:0000259" key="2">
    <source>
        <dbReference type="Pfam" id="PF00582"/>
    </source>
</evidence>
<dbReference type="Pfam" id="PF00582">
    <property type="entry name" value="Usp"/>
    <property type="match status" value="1"/>
</dbReference>
<dbReference type="InterPro" id="IPR006015">
    <property type="entry name" value="Universal_stress_UspA"/>
</dbReference>
<dbReference type="InterPro" id="IPR006016">
    <property type="entry name" value="UspA"/>
</dbReference>
<dbReference type="EMBL" id="SLWQ01000001">
    <property type="protein sequence ID" value="TCO43291.1"/>
    <property type="molecule type" value="Genomic_DNA"/>
</dbReference>
<reference evidence="3 4" key="1">
    <citation type="journal article" date="2015" name="Stand. Genomic Sci.">
        <title>Genomic Encyclopedia of Bacterial and Archaeal Type Strains, Phase III: the genomes of soil and plant-associated and newly described type strains.</title>
        <authorList>
            <person name="Whitman W.B."/>
            <person name="Woyke T."/>
            <person name="Klenk H.P."/>
            <person name="Zhou Y."/>
            <person name="Lilburn T.G."/>
            <person name="Beck B.J."/>
            <person name="De Vos P."/>
            <person name="Vandamme P."/>
            <person name="Eisen J.A."/>
            <person name="Garrity G."/>
            <person name="Hugenholtz P."/>
            <person name="Kyrpides N.C."/>
        </authorList>
    </citation>
    <scope>NUCLEOTIDE SEQUENCE [LARGE SCALE GENOMIC DNA]</scope>
    <source>
        <strain evidence="3 4">A3</strain>
    </source>
</reference>
<name>A0A4R2IF11_9GAMM</name>
<dbReference type="CDD" id="cd00293">
    <property type="entry name" value="USP-like"/>
    <property type="match status" value="1"/>
</dbReference>
<dbReference type="Gene3D" id="3.40.50.12370">
    <property type="match status" value="1"/>
</dbReference>
<dbReference type="Proteomes" id="UP000294862">
    <property type="component" value="Unassembled WGS sequence"/>
</dbReference>
<evidence type="ECO:0000313" key="4">
    <source>
        <dbReference type="Proteomes" id="UP000294862"/>
    </source>
</evidence>
<dbReference type="OrthoDB" id="9804721at2"/>
<accession>A0A4R2IF11</accession>
<keyword evidence="4" id="KW-1185">Reference proteome</keyword>
<dbReference type="SUPFAM" id="SSF52402">
    <property type="entry name" value="Adenine nucleotide alpha hydrolases-like"/>
    <property type="match status" value="2"/>
</dbReference>
<proteinExistence type="inferred from homology"/>
<dbReference type="AlphaFoldDB" id="A0A4R2IF11"/>
<comment type="caution">
    <text evidence="3">The sequence shown here is derived from an EMBL/GenBank/DDBJ whole genome shotgun (WGS) entry which is preliminary data.</text>
</comment>
<feature type="domain" description="UspA" evidence="2">
    <location>
        <begin position="204"/>
        <end position="272"/>
    </location>
</feature>
<dbReference type="PRINTS" id="PR01438">
    <property type="entry name" value="UNVRSLSTRESS"/>
</dbReference>
<gene>
    <name evidence="3" type="ORF">EV148_101714</name>
</gene>
<comment type="similarity">
    <text evidence="1">Belongs to the universal stress protein A family.</text>
</comment>
<evidence type="ECO:0000256" key="1">
    <source>
        <dbReference type="ARBA" id="ARBA00008791"/>
    </source>
</evidence>
<dbReference type="RefSeq" id="WP_131993504.1">
    <property type="nucleotide sequence ID" value="NZ_JACGXM010000002.1"/>
</dbReference>
<evidence type="ECO:0000313" key="3">
    <source>
        <dbReference type="EMBL" id="TCO43291.1"/>
    </source>
</evidence>
<organism evidence="3 4">
    <name type="scientific">Dokdonella fugitiva</name>
    <dbReference type="NCBI Taxonomy" id="328517"/>
    <lineage>
        <taxon>Bacteria</taxon>
        <taxon>Pseudomonadati</taxon>
        <taxon>Pseudomonadota</taxon>
        <taxon>Gammaproteobacteria</taxon>
        <taxon>Lysobacterales</taxon>
        <taxon>Rhodanobacteraceae</taxon>
        <taxon>Dokdonella</taxon>
    </lineage>
</organism>
<sequence length="274" mass="29434">MHDIMVHTGRHDAWGSGVEYAADLAARLDGALTGVFVHPSPLYMMPPYAPGSVIQAAFEAAREAEQSAWAARDAFTTWAMKIGVRQAFWQVAEGRTPETLAHIGNWHDLLVLERNADMPWGAPPDLGAIVLASRMPCIVAPPGCRDAPLGRMAIAWNGSAEAVRALHAALPLLHHASTIVLLDGGRRAPDIEAGWLPPFDVDAYLARHDIRVTKKPILVDDDGAGEAILAAAGEVGAELLVMGAYGRSRFSEWAFGGATRTVLREATLPVLMRN</sequence>
<protein>
    <submittedName>
        <fullName evidence="3">Universal stress protein family protein</fullName>
    </submittedName>
</protein>